<dbReference type="PANTHER" id="PTHR43161">
    <property type="entry name" value="SORBITOL DEHYDROGENASE"/>
    <property type="match status" value="1"/>
</dbReference>
<dbReference type="InterPro" id="IPR057326">
    <property type="entry name" value="KR_dom"/>
</dbReference>
<evidence type="ECO:0000256" key="9">
    <source>
        <dbReference type="RuleBase" id="RU361277"/>
    </source>
</evidence>
<organism>
    <name type="scientific">Pyricularia oryzae (strain P131)</name>
    <name type="common">Rice blast fungus</name>
    <name type="synonym">Magnaporthe oryzae</name>
    <dbReference type="NCBI Taxonomy" id="1143193"/>
    <lineage>
        <taxon>Eukaryota</taxon>
        <taxon>Fungi</taxon>
        <taxon>Dikarya</taxon>
        <taxon>Ascomycota</taxon>
        <taxon>Pezizomycotina</taxon>
        <taxon>Sordariomycetes</taxon>
        <taxon>Sordariomycetidae</taxon>
        <taxon>Magnaporthales</taxon>
        <taxon>Pyriculariaceae</taxon>
        <taxon>Pyricularia</taxon>
    </lineage>
</organism>
<dbReference type="InterPro" id="IPR045306">
    <property type="entry name" value="SDH-like"/>
</dbReference>
<dbReference type="SUPFAM" id="SSF50129">
    <property type="entry name" value="GroES-like"/>
    <property type="match status" value="1"/>
</dbReference>
<dbReference type="Gene3D" id="3.90.180.10">
    <property type="entry name" value="Medium-chain alcohol dehydrogenases, catalytic domain"/>
    <property type="match status" value="1"/>
</dbReference>
<proteinExistence type="inferred from homology"/>
<evidence type="ECO:0000256" key="4">
    <source>
        <dbReference type="ARBA" id="ARBA00022723"/>
    </source>
</evidence>
<feature type="domain" description="Enoyl reductase (ER)" evidence="11">
    <location>
        <begin position="308"/>
        <end position="667"/>
    </location>
</feature>
<sequence>MCPESIQVSDAGSATTDSVGLYIPMPNPFLEKLFSLDGRLAVVTGGTRGIGQAMAVALAEAGADIILIQRDESNLDTKSQIEALGRKATVYTCDLSSQESVERLAPRILADGHDVSVLVTCAGIQRRHPAHIFPMGDWDEVLQVNLKTVWTLDRDFGAYMLTRPADPATGHRGSIINVASLVSFQGGITVPAYAAAKGGIAQLTKALSNEWASKGVNVNAIAPGYVATDMNEALLKDEARAASILARIPAGRWGNADDFKGATVFLAGRGSFNLSWAWCRVDQRKKCSHNIHAVFIDFEKLPHHLLYGPKDLRVEERTIPAPAAGEVQVSIRATGICGSDMHYYVHGANGDFKVREPLSLGHESAGVVEAVGPDVTDLKVGDRVAVEVGIACDDCALCKSGRYNLCKGMKFRSSAKIFPHFQGTLQDRINHPARLTYKLPDSASLAEGALLEPLGVAIHGVKRAGEQKGKTALVLGAGAVGLLTAAVLRVEGIESIAIADIVPERVQFAVAHGFADKAVVVPSKRLPPTASADEKLALARETAALLTREGNGGDEYDTTFECTGVESCVQAAIYATGPGGRVMMIGMGTPVQTLPLGAAALREVDLLGVFRYANTYPRGIELLAGRESNGMPDIGLLATQNVKGLDRAEDAFAIAAKPVDADGKLVLKVIIET</sequence>
<dbReference type="InterPro" id="IPR013154">
    <property type="entry name" value="ADH-like_N"/>
</dbReference>
<dbReference type="FunFam" id="3.40.50.720:FF:000398">
    <property type="entry name" value="Probable 2-deoxy-D-gluconate 3-dehydrogenase"/>
    <property type="match status" value="1"/>
</dbReference>
<protein>
    <submittedName>
        <fullName evidence="12">Sorbitol dehydrogenase</fullName>
    </submittedName>
</protein>
<dbReference type="InterPro" id="IPR020904">
    <property type="entry name" value="Sc_DH/Rdtase_CS"/>
</dbReference>
<dbReference type="AlphaFoldDB" id="L7JAC2"/>
<evidence type="ECO:0000256" key="7">
    <source>
        <dbReference type="ARBA" id="ARBA00023002"/>
    </source>
</evidence>
<evidence type="ECO:0000256" key="3">
    <source>
        <dbReference type="ARBA" id="ARBA00008072"/>
    </source>
</evidence>
<dbReference type="Gene3D" id="3.40.50.720">
    <property type="entry name" value="NAD(P)-binding Rossmann-like Domain"/>
    <property type="match status" value="2"/>
</dbReference>
<dbReference type="PROSITE" id="PS00061">
    <property type="entry name" value="ADH_SHORT"/>
    <property type="match status" value="1"/>
</dbReference>
<comment type="pathway">
    <text evidence="2">Carbohydrate degradation.</text>
</comment>
<dbReference type="Pfam" id="PF08240">
    <property type="entry name" value="ADH_N"/>
    <property type="match status" value="1"/>
</dbReference>
<dbReference type="PRINTS" id="PR00081">
    <property type="entry name" value="GDHRDH"/>
</dbReference>
<dbReference type="GO" id="GO:0008270">
    <property type="term" value="F:zinc ion binding"/>
    <property type="evidence" value="ECO:0007669"/>
    <property type="project" value="InterPro"/>
</dbReference>
<evidence type="ECO:0000256" key="1">
    <source>
        <dbReference type="ARBA" id="ARBA00001947"/>
    </source>
</evidence>
<evidence type="ECO:0000256" key="2">
    <source>
        <dbReference type="ARBA" id="ARBA00004921"/>
    </source>
</evidence>
<dbReference type="InterPro" id="IPR002328">
    <property type="entry name" value="ADH_Zn_CS"/>
</dbReference>
<dbReference type="GO" id="GO:0003939">
    <property type="term" value="F:L-iditol 2-dehydrogenase (NAD+) activity"/>
    <property type="evidence" value="ECO:0007669"/>
    <property type="project" value="TreeGrafter"/>
</dbReference>
<feature type="domain" description="Ketoreductase" evidence="10">
    <location>
        <begin position="39"/>
        <end position="214"/>
    </location>
</feature>
<dbReference type="SMART" id="SM00822">
    <property type="entry name" value="PKS_KR"/>
    <property type="match status" value="1"/>
</dbReference>
<evidence type="ECO:0000256" key="6">
    <source>
        <dbReference type="ARBA" id="ARBA00022857"/>
    </source>
</evidence>
<dbReference type="GO" id="GO:0006062">
    <property type="term" value="P:sorbitol catabolic process"/>
    <property type="evidence" value="ECO:0007669"/>
    <property type="project" value="TreeGrafter"/>
</dbReference>
<dbReference type="InterPro" id="IPR011032">
    <property type="entry name" value="GroES-like_sf"/>
</dbReference>
<gene>
    <name evidence="12" type="ORF">OOW_P131scaffold00614g4</name>
</gene>
<keyword evidence="6" id="KW-0521">NADP</keyword>
<comment type="similarity">
    <text evidence="3 9">Belongs to the zinc-containing alcohol dehydrogenase family.</text>
</comment>
<dbReference type="InterPro" id="IPR013149">
    <property type="entry name" value="ADH-like_C"/>
</dbReference>
<keyword evidence="4 9" id="KW-0479">Metal-binding</keyword>
<dbReference type="EMBL" id="JH795476">
    <property type="protein sequence ID" value="ELQ64465.1"/>
    <property type="molecule type" value="Genomic_DNA"/>
</dbReference>
<accession>L7JAC2</accession>
<dbReference type="InterPro" id="IPR036291">
    <property type="entry name" value="NAD(P)-bd_dom_sf"/>
</dbReference>
<reference evidence="12" key="1">
    <citation type="journal article" date="2012" name="PLoS Genet.">
        <title>Comparative analysis of the genomes of two field isolates of the rice blast fungus Magnaporthe oryzae.</title>
        <authorList>
            <person name="Xue M."/>
            <person name="Yang J."/>
            <person name="Li Z."/>
            <person name="Hu S."/>
            <person name="Yao N."/>
            <person name="Dean R.A."/>
            <person name="Zhao W."/>
            <person name="Shen M."/>
            <person name="Zhang H."/>
            <person name="Li C."/>
            <person name="Liu L."/>
            <person name="Cao L."/>
            <person name="Xu X."/>
            <person name="Xing Y."/>
            <person name="Hsiang T."/>
            <person name="Zhang Z."/>
            <person name="Xu J.R."/>
            <person name="Peng Y.L."/>
        </authorList>
    </citation>
    <scope>NUCLEOTIDE SEQUENCE [LARGE SCALE GENOMIC DNA]</scope>
    <source>
        <strain evidence="12">P131</strain>
    </source>
</reference>
<dbReference type="Pfam" id="PF00106">
    <property type="entry name" value="adh_short"/>
    <property type="match status" value="1"/>
</dbReference>
<evidence type="ECO:0000259" key="11">
    <source>
        <dbReference type="SMART" id="SM00829"/>
    </source>
</evidence>
<dbReference type="PROSITE" id="PS00059">
    <property type="entry name" value="ADH_ZINC"/>
    <property type="match status" value="1"/>
</dbReference>
<evidence type="ECO:0000256" key="5">
    <source>
        <dbReference type="ARBA" id="ARBA00022833"/>
    </source>
</evidence>
<keyword evidence="8" id="KW-0520">NAD</keyword>
<evidence type="ECO:0000256" key="8">
    <source>
        <dbReference type="ARBA" id="ARBA00023027"/>
    </source>
</evidence>
<comment type="cofactor">
    <cofactor evidence="1 9">
        <name>Zn(2+)</name>
        <dbReference type="ChEBI" id="CHEBI:29105"/>
    </cofactor>
</comment>
<evidence type="ECO:0000259" key="10">
    <source>
        <dbReference type="SMART" id="SM00822"/>
    </source>
</evidence>
<evidence type="ECO:0000313" key="12">
    <source>
        <dbReference type="EMBL" id="ELQ64465.1"/>
    </source>
</evidence>
<dbReference type="Pfam" id="PF00107">
    <property type="entry name" value="ADH_zinc_N"/>
    <property type="match status" value="1"/>
</dbReference>
<keyword evidence="5 9" id="KW-0862">Zinc</keyword>
<dbReference type="PANTHER" id="PTHR43161:SF25">
    <property type="entry name" value="ALCOHOL DEHYDROGENASE, PUTATIVE (AFU_ORTHOLOGUE AFUA_1G14390)-RELATED"/>
    <property type="match status" value="1"/>
</dbReference>
<dbReference type="InterPro" id="IPR002347">
    <property type="entry name" value="SDR_fam"/>
</dbReference>
<name>L7JAC2_PYRO1</name>
<keyword evidence="7" id="KW-0560">Oxidoreductase</keyword>
<dbReference type="CDD" id="cd05285">
    <property type="entry name" value="sorbitol_DH"/>
    <property type="match status" value="1"/>
</dbReference>
<dbReference type="PRINTS" id="PR00080">
    <property type="entry name" value="SDRFAMILY"/>
</dbReference>
<dbReference type="SMART" id="SM00829">
    <property type="entry name" value="PKS_ER"/>
    <property type="match status" value="1"/>
</dbReference>
<dbReference type="InterPro" id="IPR020843">
    <property type="entry name" value="ER"/>
</dbReference>
<dbReference type="SUPFAM" id="SSF51735">
    <property type="entry name" value="NAD(P)-binding Rossmann-fold domains"/>
    <property type="match status" value="2"/>
</dbReference>